<feature type="compositionally biased region" description="Polar residues" evidence="1">
    <location>
        <begin position="61"/>
        <end position="79"/>
    </location>
</feature>
<comment type="caution">
    <text evidence="2">The sequence shown here is derived from an EMBL/GenBank/DDBJ whole genome shotgun (WGS) entry which is preliminary data.</text>
</comment>
<gene>
    <name evidence="2" type="ORF">C8F04DRAFT_1258141</name>
</gene>
<accession>A0AAD6X299</accession>
<feature type="region of interest" description="Disordered" evidence="1">
    <location>
        <begin position="61"/>
        <end position="97"/>
    </location>
</feature>
<evidence type="ECO:0000313" key="3">
    <source>
        <dbReference type="Proteomes" id="UP001218188"/>
    </source>
</evidence>
<protein>
    <submittedName>
        <fullName evidence="2">Uncharacterized protein</fullName>
    </submittedName>
</protein>
<proteinExistence type="predicted"/>
<keyword evidence="3" id="KW-1185">Reference proteome</keyword>
<evidence type="ECO:0000313" key="2">
    <source>
        <dbReference type="EMBL" id="KAJ7036278.1"/>
    </source>
</evidence>
<name>A0AAD6X299_9AGAR</name>
<dbReference type="AlphaFoldDB" id="A0AAD6X299"/>
<reference evidence="2" key="1">
    <citation type="submission" date="2023-03" db="EMBL/GenBank/DDBJ databases">
        <title>Massive genome expansion in bonnet fungi (Mycena s.s.) driven by repeated elements and novel gene families across ecological guilds.</title>
        <authorList>
            <consortium name="Lawrence Berkeley National Laboratory"/>
            <person name="Harder C.B."/>
            <person name="Miyauchi S."/>
            <person name="Viragh M."/>
            <person name="Kuo A."/>
            <person name="Thoen E."/>
            <person name="Andreopoulos B."/>
            <person name="Lu D."/>
            <person name="Skrede I."/>
            <person name="Drula E."/>
            <person name="Henrissat B."/>
            <person name="Morin E."/>
            <person name="Kohler A."/>
            <person name="Barry K."/>
            <person name="LaButti K."/>
            <person name="Morin E."/>
            <person name="Salamov A."/>
            <person name="Lipzen A."/>
            <person name="Mereny Z."/>
            <person name="Hegedus B."/>
            <person name="Baldrian P."/>
            <person name="Stursova M."/>
            <person name="Weitz H."/>
            <person name="Taylor A."/>
            <person name="Grigoriev I.V."/>
            <person name="Nagy L.G."/>
            <person name="Martin F."/>
            <person name="Kauserud H."/>
        </authorList>
    </citation>
    <scope>NUCLEOTIDE SEQUENCE</scope>
    <source>
        <strain evidence="2">CBHHK200</strain>
    </source>
</reference>
<dbReference type="Proteomes" id="UP001218188">
    <property type="component" value="Unassembled WGS sequence"/>
</dbReference>
<sequence>MGMILPCGSGSFGCSCFLSARYVAHPGFILRCIHGVTSVERDTAFIALQALLRVITTSHACTASSDPSEPPTSWATSTGGVLPDPHAHRQRPSGGAIPQVLSDYESRTCTEAKIDPDSLATPSFNQVNGGVFVLQFDVTRSEC</sequence>
<evidence type="ECO:0000256" key="1">
    <source>
        <dbReference type="SAM" id="MobiDB-lite"/>
    </source>
</evidence>
<dbReference type="EMBL" id="JARJCM010000044">
    <property type="protein sequence ID" value="KAJ7036278.1"/>
    <property type="molecule type" value="Genomic_DNA"/>
</dbReference>
<organism evidence="2 3">
    <name type="scientific">Mycena alexandri</name>
    <dbReference type="NCBI Taxonomy" id="1745969"/>
    <lineage>
        <taxon>Eukaryota</taxon>
        <taxon>Fungi</taxon>
        <taxon>Dikarya</taxon>
        <taxon>Basidiomycota</taxon>
        <taxon>Agaricomycotina</taxon>
        <taxon>Agaricomycetes</taxon>
        <taxon>Agaricomycetidae</taxon>
        <taxon>Agaricales</taxon>
        <taxon>Marasmiineae</taxon>
        <taxon>Mycenaceae</taxon>
        <taxon>Mycena</taxon>
    </lineage>
</organism>